<keyword evidence="3" id="KW-1185">Reference proteome</keyword>
<sequence>MLLLMADAAGSSVTRHAAPDRPSRQAGLAGGCRARRSLLAGGIRPLASITCDDTPRRRRAPLL</sequence>
<evidence type="ECO:0000313" key="3">
    <source>
        <dbReference type="Proteomes" id="UP000275048"/>
    </source>
</evidence>
<evidence type="ECO:0000313" key="2">
    <source>
        <dbReference type="EMBL" id="RNB49338.1"/>
    </source>
</evidence>
<gene>
    <name evidence="2" type="ORF">EDM22_10085</name>
</gene>
<dbReference type="Proteomes" id="UP000275048">
    <property type="component" value="Unassembled WGS sequence"/>
</dbReference>
<protein>
    <submittedName>
        <fullName evidence="2">Uncharacterized protein</fullName>
    </submittedName>
</protein>
<proteinExistence type="predicted"/>
<evidence type="ECO:0000256" key="1">
    <source>
        <dbReference type="SAM" id="MobiDB-lite"/>
    </source>
</evidence>
<dbReference type="AlphaFoldDB" id="A0A3M8ADU0"/>
<accession>A0A3M8ADU0</accession>
<dbReference type="EMBL" id="RHHB01000016">
    <property type="protein sequence ID" value="RNB49338.1"/>
    <property type="molecule type" value="Genomic_DNA"/>
</dbReference>
<reference evidence="2 3" key="1">
    <citation type="submission" date="2018-10" db="EMBL/GenBank/DDBJ databases">
        <title>Isolation, diversity and antibacterial activity of antinobacteria from the wheat rhizosphere soil.</title>
        <authorList>
            <person name="Sun T."/>
        </authorList>
    </citation>
    <scope>NUCLEOTIDE SEQUENCE [LARGE SCALE GENOMIC DNA]</scope>
    <source>
        <strain evidence="2 3">SJ-23</strain>
    </source>
</reference>
<feature type="region of interest" description="Disordered" evidence="1">
    <location>
        <begin position="1"/>
        <end position="29"/>
    </location>
</feature>
<comment type="caution">
    <text evidence="2">The sequence shown here is derived from an EMBL/GenBank/DDBJ whole genome shotgun (WGS) entry which is preliminary data.</text>
</comment>
<name>A0A3M8ADU0_9MICO</name>
<organism evidence="2 3">
    <name type="scientific">Agromyces tardus</name>
    <dbReference type="NCBI Taxonomy" id="2583849"/>
    <lineage>
        <taxon>Bacteria</taxon>
        <taxon>Bacillati</taxon>
        <taxon>Actinomycetota</taxon>
        <taxon>Actinomycetes</taxon>
        <taxon>Micrococcales</taxon>
        <taxon>Microbacteriaceae</taxon>
        <taxon>Agromyces</taxon>
    </lineage>
</organism>